<dbReference type="InterPro" id="IPR034686">
    <property type="entry name" value="Terpene_cyclase-like_2"/>
</dbReference>
<proteinExistence type="inferred from homology"/>
<dbReference type="SFLD" id="SFLDG01020">
    <property type="entry name" value="Terpene_Cyclase_Like_2"/>
    <property type="match status" value="1"/>
</dbReference>
<evidence type="ECO:0000313" key="6">
    <source>
        <dbReference type="EMBL" id="KAK4450259.1"/>
    </source>
</evidence>
<comment type="similarity">
    <text evidence="2 4">Belongs to the terpene synthase family.</text>
</comment>
<keyword evidence="3 4" id="KW-0460">Magnesium</keyword>
<dbReference type="PANTHER" id="PTHR35201">
    <property type="entry name" value="TERPENE SYNTHASE"/>
    <property type="match status" value="1"/>
</dbReference>
<sequence>MSATQLTSNPKSATNNEAHAKLIAELQGQTMHVPDMLALFSNWPSRGRNKFYHRLKADIDDIVQRCYPDDFSRKKAAKNNFAFFTSIWYPDVDFEHLYTGGIFSYWIFAVDDLMDANGEALSLDLDASTRYREQAINFCRYWLGLEPLPPQQDQEPGTQSTPPPPQTKSTISSLASRLFARLPPFHPSKPTSTPEPEAPNLPTGVFKEFGQRVCRHHSLAFRENFAKEIQLYFDHCEIEQRERLTGKTSPDLETYMSIRYYTSAVRLYCYITQICYGVEMPQWLVDTPEMKTVWDETDYIILLSNDILSAKKELAAGCVHNAVPVMYHQGQPLSAIIPHIIQRMEESRDRFDDAASKIYEMCKGVSSKQPELLAAVTQYIDGLKTISTGTIEFCTISPRYGLEPYFNDDGTMDVVL</sequence>
<evidence type="ECO:0000256" key="1">
    <source>
        <dbReference type="ARBA" id="ARBA00001946"/>
    </source>
</evidence>
<dbReference type="EC" id="4.2.3.-" evidence="4"/>
<evidence type="ECO:0000256" key="3">
    <source>
        <dbReference type="ARBA" id="ARBA00022842"/>
    </source>
</evidence>
<dbReference type="AlphaFoldDB" id="A0AAV9GN45"/>
<keyword evidence="4" id="KW-0479">Metal-binding</keyword>
<dbReference type="GO" id="GO:0010333">
    <property type="term" value="F:terpene synthase activity"/>
    <property type="evidence" value="ECO:0007669"/>
    <property type="project" value="InterPro"/>
</dbReference>
<dbReference type="GO" id="GO:0046872">
    <property type="term" value="F:metal ion binding"/>
    <property type="evidence" value="ECO:0007669"/>
    <property type="project" value="UniProtKB-KW"/>
</dbReference>
<dbReference type="InterPro" id="IPR008949">
    <property type="entry name" value="Isoprenoid_synthase_dom_sf"/>
</dbReference>
<keyword evidence="4" id="KW-0456">Lyase</keyword>
<evidence type="ECO:0000256" key="2">
    <source>
        <dbReference type="ARBA" id="ARBA00006333"/>
    </source>
</evidence>
<evidence type="ECO:0000256" key="5">
    <source>
        <dbReference type="SAM" id="MobiDB-lite"/>
    </source>
</evidence>
<dbReference type="Proteomes" id="UP001321760">
    <property type="component" value="Unassembled WGS sequence"/>
</dbReference>
<comment type="cofactor">
    <cofactor evidence="1 4">
        <name>Mg(2+)</name>
        <dbReference type="ChEBI" id="CHEBI:18420"/>
    </cofactor>
</comment>
<organism evidence="6 7">
    <name type="scientific">Podospora aff. communis PSN243</name>
    <dbReference type="NCBI Taxonomy" id="3040156"/>
    <lineage>
        <taxon>Eukaryota</taxon>
        <taxon>Fungi</taxon>
        <taxon>Dikarya</taxon>
        <taxon>Ascomycota</taxon>
        <taxon>Pezizomycotina</taxon>
        <taxon>Sordariomycetes</taxon>
        <taxon>Sordariomycetidae</taxon>
        <taxon>Sordariales</taxon>
        <taxon>Podosporaceae</taxon>
        <taxon>Podospora</taxon>
    </lineage>
</organism>
<protein>
    <recommendedName>
        <fullName evidence="4">Terpene synthase</fullName>
        <ecNumber evidence="4">4.2.3.-</ecNumber>
    </recommendedName>
</protein>
<comment type="caution">
    <text evidence="6">The sequence shown here is derived from an EMBL/GenBank/DDBJ whole genome shotgun (WGS) entry which is preliminary data.</text>
</comment>
<name>A0AAV9GN45_9PEZI</name>
<gene>
    <name evidence="6" type="ORF">QBC34DRAFT_297623</name>
</gene>
<accession>A0AAV9GN45</accession>
<dbReference type="GO" id="GO:0008299">
    <property type="term" value="P:isoprenoid biosynthetic process"/>
    <property type="evidence" value="ECO:0007669"/>
    <property type="project" value="UniProtKB-ARBA"/>
</dbReference>
<evidence type="ECO:0000313" key="7">
    <source>
        <dbReference type="Proteomes" id="UP001321760"/>
    </source>
</evidence>
<evidence type="ECO:0000256" key="4">
    <source>
        <dbReference type="RuleBase" id="RU366034"/>
    </source>
</evidence>
<feature type="compositionally biased region" description="Low complexity" evidence="5">
    <location>
        <begin position="150"/>
        <end position="160"/>
    </location>
</feature>
<dbReference type="EMBL" id="MU865933">
    <property type="protein sequence ID" value="KAK4450259.1"/>
    <property type="molecule type" value="Genomic_DNA"/>
</dbReference>
<dbReference type="Pfam" id="PF19086">
    <property type="entry name" value="Terpene_syn_C_2"/>
    <property type="match status" value="1"/>
</dbReference>
<dbReference type="Gene3D" id="1.10.600.10">
    <property type="entry name" value="Farnesyl Diphosphate Synthase"/>
    <property type="match status" value="1"/>
</dbReference>
<dbReference type="PANTHER" id="PTHR35201:SF4">
    <property type="entry name" value="BETA-PINACENE SYNTHASE-RELATED"/>
    <property type="match status" value="1"/>
</dbReference>
<keyword evidence="7" id="KW-1185">Reference proteome</keyword>
<reference evidence="6" key="1">
    <citation type="journal article" date="2023" name="Mol. Phylogenet. Evol.">
        <title>Genome-scale phylogeny and comparative genomics of the fungal order Sordariales.</title>
        <authorList>
            <person name="Hensen N."/>
            <person name="Bonometti L."/>
            <person name="Westerberg I."/>
            <person name="Brannstrom I.O."/>
            <person name="Guillou S."/>
            <person name="Cros-Aarteil S."/>
            <person name="Calhoun S."/>
            <person name="Haridas S."/>
            <person name="Kuo A."/>
            <person name="Mondo S."/>
            <person name="Pangilinan J."/>
            <person name="Riley R."/>
            <person name="LaButti K."/>
            <person name="Andreopoulos B."/>
            <person name="Lipzen A."/>
            <person name="Chen C."/>
            <person name="Yan M."/>
            <person name="Daum C."/>
            <person name="Ng V."/>
            <person name="Clum A."/>
            <person name="Steindorff A."/>
            <person name="Ohm R.A."/>
            <person name="Martin F."/>
            <person name="Silar P."/>
            <person name="Natvig D.O."/>
            <person name="Lalanne C."/>
            <person name="Gautier V."/>
            <person name="Ament-Velasquez S.L."/>
            <person name="Kruys A."/>
            <person name="Hutchinson M.I."/>
            <person name="Powell A.J."/>
            <person name="Barry K."/>
            <person name="Miller A.N."/>
            <person name="Grigoriev I.V."/>
            <person name="Debuchy R."/>
            <person name="Gladieux P."/>
            <person name="Hiltunen Thoren M."/>
            <person name="Johannesson H."/>
        </authorList>
    </citation>
    <scope>NUCLEOTIDE SEQUENCE</scope>
    <source>
        <strain evidence="6">PSN243</strain>
    </source>
</reference>
<dbReference type="SUPFAM" id="SSF48576">
    <property type="entry name" value="Terpenoid synthases"/>
    <property type="match status" value="1"/>
</dbReference>
<feature type="region of interest" description="Disordered" evidence="5">
    <location>
        <begin position="150"/>
        <end position="170"/>
    </location>
</feature>
<dbReference type="SFLD" id="SFLDS00005">
    <property type="entry name" value="Isoprenoid_Synthase_Type_I"/>
    <property type="match status" value="1"/>
</dbReference>
<reference evidence="6" key="2">
    <citation type="submission" date="2023-05" db="EMBL/GenBank/DDBJ databases">
        <authorList>
            <consortium name="Lawrence Berkeley National Laboratory"/>
            <person name="Steindorff A."/>
            <person name="Hensen N."/>
            <person name="Bonometti L."/>
            <person name="Westerberg I."/>
            <person name="Brannstrom I.O."/>
            <person name="Guillou S."/>
            <person name="Cros-Aarteil S."/>
            <person name="Calhoun S."/>
            <person name="Haridas S."/>
            <person name="Kuo A."/>
            <person name="Mondo S."/>
            <person name="Pangilinan J."/>
            <person name="Riley R."/>
            <person name="Labutti K."/>
            <person name="Andreopoulos B."/>
            <person name="Lipzen A."/>
            <person name="Chen C."/>
            <person name="Yanf M."/>
            <person name="Daum C."/>
            <person name="Ng V."/>
            <person name="Clum A."/>
            <person name="Ohm R."/>
            <person name="Martin F."/>
            <person name="Silar P."/>
            <person name="Natvig D."/>
            <person name="Lalanne C."/>
            <person name="Gautier V."/>
            <person name="Ament-Velasquez S.L."/>
            <person name="Kruys A."/>
            <person name="Hutchinson M.I."/>
            <person name="Powell A.J."/>
            <person name="Barry K."/>
            <person name="Miller A.N."/>
            <person name="Grigoriev I.V."/>
            <person name="Debuchy R."/>
            <person name="Gladieux P."/>
            <person name="Thoren M.H."/>
            <person name="Johannesson H."/>
        </authorList>
    </citation>
    <scope>NUCLEOTIDE SEQUENCE</scope>
    <source>
        <strain evidence="6">PSN243</strain>
    </source>
</reference>